<dbReference type="InterPro" id="IPR044843">
    <property type="entry name" value="Trans_IPPS_bact-type"/>
</dbReference>
<comment type="pathway">
    <text evidence="1">Carotenoid biosynthesis; phytoene biosynthesis.</text>
</comment>
<evidence type="ECO:0000256" key="1">
    <source>
        <dbReference type="ARBA" id="ARBA00004684"/>
    </source>
</evidence>
<reference evidence="3 4" key="1">
    <citation type="submission" date="2015-03" db="EMBL/GenBank/DDBJ databases">
        <authorList>
            <person name="Murphy D."/>
        </authorList>
    </citation>
    <scope>NUCLEOTIDE SEQUENCE [LARGE SCALE GENOMIC DNA]</scope>
    <source>
        <strain evidence="3 4">DSM 44277</strain>
    </source>
</reference>
<dbReference type="InterPro" id="IPR033904">
    <property type="entry name" value="Trans_IPPS_HH"/>
</dbReference>
<organism evidence="3 4">
    <name type="scientific">Mycobacterium bohemicum DSM 44277</name>
    <dbReference type="NCBI Taxonomy" id="1236609"/>
    <lineage>
        <taxon>Bacteria</taxon>
        <taxon>Bacillati</taxon>
        <taxon>Actinomycetota</taxon>
        <taxon>Actinomycetes</taxon>
        <taxon>Mycobacteriales</taxon>
        <taxon>Mycobacteriaceae</taxon>
        <taxon>Mycobacterium</taxon>
    </lineage>
</organism>
<dbReference type="SFLD" id="SFLDG01212">
    <property type="entry name" value="Phytoene_synthase_like"/>
    <property type="match status" value="1"/>
</dbReference>
<dbReference type="Pfam" id="PF00494">
    <property type="entry name" value="SQS_PSY"/>
    <property type="match status" value="1"/>
</dbReference>
<dbReference type="UniPathway" id="UPA00799"/>
<evidence type="ECO:0000256" key="2">
    <source>
        <dbReference type="ARBA" id="ARBA00022679"/>
    </source>
</evidence>
<dbReference type="EMBL" id="CSTD01000004">
    <property type="protein sequence ID" value="CPR12692.1"/>
    <property type="molecule type" value="Genomic_DNA"/>
</dbReference>
<accession>A0A0U0WDN8</accession>
<protein>
    <submittedName>
        <fullName evidence="3">Phytoene synthase</fullName>
    </submittedName>
</protein>
<dbReference type="GO" id="GO:0051996">
    <property type="term" value="F:squalene synthase [NAD(P)H] activity"/>
    <property type="evidence" value="ECO:0007669"/>
    <property type="project" value="InterPro"/>
</dbReference>
<dbReference type="InterPro" id="IPR019845">
    <property type="entry name" value="Squalene/phytoene_synthase_CS"/>
</dbReference>
<dbReference type="InterPro" id="IPR002060">
    <property type="entry name" value="Squ/phyt_synthse"/>
</dbReference>
<name>A0A0U0WDN8_MYCBE</name>
<dbReference type="SFLD" id="SFLDG01018">
    <property type="entry name" value="Squalene/Phytoene_Synthase_Lik"/>
    <property type="match status" value="1"/>
</dbReference>
<dbReference type="Gene3D" id="1.10.600.10">
    <property type="entry name" value="Farnesyl Diphosphate Synthase"/>
    <property type="match status" value="1"/>
</dbReference>
<dbReference type="AlphaFoldDB" id="A0A0U0WDN8"/>
<dbReference type="Proteomes" id="UP000198875">
    <property type="component" value="Unassembled WGS sequence"/>
</dbReference>
<dbReference type="InterPro" id="IPR008949">
    <property type="entry name" value="Isoprenoid_synthase_dom_sf"/>
</dbReference>
<dbReference type="SUPFAM" id="SSF48576">
    <property type="entry name" value="Terpenoid synthases"/>
    <property type="match status" value="1"/>
</dbReference>
<dbReference type="PANTHER" id="PTHR31480">
    <property type="entry name" value="BIFUNCTIONAL LYCOPENE CYCLASE/PHYTOENE SYNTHASE"/>
    <property type="match status" value="1"/>
</dbReference>
<sequence>MIRSELDAARIDEPRLREGYRRCRELNAAHGRTFFLATRLLAPDQRPAIHALYGFARYADDILDDLDPTVGTDVRAERLQQLSDQFFAGGDHTGDPVLAAVTHTARRYRIDPRLFEDFLASMRMDLSVTDYPNRDAINLYMRGSAEAIGLQVLPVLGTVVPVEEAAPYAAALGRAFQLTNFLRDVDEDLLRGRVYLPADELAAHGVDRDLLMWCHQHRRTDPRVRGALAAQHEITRQTYRFANSGIALLAPRSRPCVATASQLYGEILDRIEASDFAVFTHRATVGKVRRLRVAGAGLIRSWRARTSAEDDRPGAE</sequence>
<evidence type="ECO:0000313" key="3">
    <source>
        <dbReference type="EMBL" id="CPR12692.1"/>
    </source>
</evidence>
<dbReference type="CDD" id="cd00683">
    <property type="entry name" value="Trans_IPPS_HH"/>
    <property type="match status" value="1"/>
</dbReference>
<dbReference type="GO" id="GO:0016117">
    <property type="term" value="P:carotenoid biosynthetic process"/>
    <property type="evidence" value="ECO:0007669"/>
    <property type="project" value="UniProtKB-ARBA"/>
</dbReference>
<dbReference type="GO" id="GO:0004311">
    <property type="term" value="F:geranylgeranyl diphosphate synthase activity"/>
    <property type="evidence" value="ECO:0007669"/>
    <property type="project" value="InterPro"/>
</dbReference>
<gene>
    <name evidence="3" type="ORF">BN971_03993</name>
</gene>
<keyword evidence="2" id="KW-0808">Transferase</keyword>
<dbReference type="OrthoDB" id="9807580at2"/>
<evidence type="ECO:0000313" key="4">
    <source>
        <dbReference type="Proteomes" id="UP000198875"/>
    </source>
</evidence>
<proteinExistence type="predicted"/>
<dbReference type="RefSeq" id="WP_085180687.1">
    <property type="nucleotide sequence ID" value="NZ_CSTD01000004.1"/>
</dbReference>
<dbReference type="SFLD" id="SFLDS00005">
    <property type="entry name" value="Isoprenoid_Synthase_Type_I"/>
    <property type="match status" value="1"/>
</dbReference>
<dbReference type="PROSITE" id="PS01045">
    <property type="entry name" value="SQUALEN_PHYTOEN_SYN_2"/>
    <property type="match status" value="1"/>
</dbReference>